<proteinExistence type="predicted"/>
<name>A0ACB9N7U7_BAUVA</name>
<comment type="caution">
    <text evidence="1">The sequence shown here is derived from an EMBL/GenBank/DDBJ whole genome shotgun (WGS) entry which is preliminary data.</text>
</comment>
<accession>A0ACB9N7U7</accession>
<evidence type="ECO:0000313" key="2">
    <source>
        <dbReference type="Proteomes" id="UP000828941"/>
    </source>
</evidence>
<dbReference type="EMBL" id="CM039432">
    <property type="protein sequence ID" value="KAI4331982.1"/>
    <property type="molecule type" value="Genomic_DNA"/>
</dbReference>
<keyword evidence="2" id="KW-1185">Reference proteome</keyword>
<organism evidence="1 2">
    <name type="scientific">Bauhinia variegata</name>
    <name type="common">Purple orchid tree</name>
    <name type="synonym">Phanera variegata</name>
    <dbReference type="NCBI Taxonomy" id="167791"/>
    <lineage>
        <taxon>Eukaryota</taxon>
        <taxon>Viridiplantae</taxon>
        <taxon>Streptophyta</taxon>
        <taxon>Embryophyta</taxon>
        <taxon>Tracheophyta</taxon>
        <taxon>Spermatophyta</taxon>
        <taxon>Magnoliopsida</taxon>
        <taxon>eudicotyledons</taxon>
        <taxon>Gunneridae</taxon>
        <taxon>Pentapetalae</taxon>
        <taxon>rosids</taxon>
        <taxon>fabids</taxon>
        <taxon>Fabales</taxon>
        <taxon>Fabaceae</taxon>
        <taxon>Cercidoideae</taxon>
        <taxon>Cercideae</taxon>
        <taxon>Bauhiniinae</taxon>
        <taxon>Bauhinia</taxon>
    </lineage>
</organism>
<protein>
    <submittedName>
        <fullName evidence="1">Uncharacterized protein</fullName>
    </submittedName>
</protein>
<reference evidence="1 2" key="1">
    <citation type="journal article" date="2022" name="DNA Res.">
        <title>Chromosomal-level genome assembly of the orchid tree Bauhinia variegata (Leguminosae; Cercidoideae) supports the allotetraploid origin hypothesis of Bauhinia.</title>
        <authorList>
            <person name="Zhong Y."/>
            <person name="Chen Y."/>
            <person name="Zheng D."/>
            <person name="Pang J."/>
            <person name="Liu Y."/>
            <person name="Luo S."/>
            <person name="Meng S."/>
            <person name="Qian L."/>
            <person name="Wei D."/>
            <person name="Dai S."/>
            <person name="Zhou R."/>
        </authorList>
    </citation>
    <scope>NUCLEOTIDE SEQUENCE [LARGE SCALE GENOMIC DNA]</scope>
    <source>
        <strain evidence="1">BV-YZ2020</strain>
    </source>
</reference>
<dbReference type="Proteomes" id="UP000828941">
    <property type="component" value="Chromosome 7"/>
</dbReference>
<sequence length="174" mass="20256">MELSIYENISPPSNTRIHDLSSNLYNSRDELTQVVWSWEEDKIFENSLAEFGIDSQLLLPSLALRLQSKSVLEIKKHFKVLVEDIRMIESGLVEIPNYEDRDYKLKASQAMIEGSQRKTKRSQSKNKACERPENGSTSRNRKKGIPWTKNEHKYVSEINILIYCSISYFLLLEL</sequence>
<evidence type="ECO:0000313" key="1">
    <source>
        <dbReference type="EMBL" id="KAI4331982.1"/>
    </source>
</evidence>
<gene>
    <name evidence="1" type="ORF">L6164_016925</name>
</gene>